<dbReference type="EMBL" id="MDEC01000005">
    <property type="protein sequence ID" value="PPU65407.1"/>
    <property type="molecule type" value="Genomic_DNA"/>
</dbReference>
<comment type="similarity">
    <text evidence="1 2">Belongs to the OprB family.</text>
</comment>
<dbReference type="PANTHER" id="PTHR37944">
    <property type="entry name" value="PORIN B"/>
    <property type="match status" value="1"/>
</dbReference>
<dbReference type="Proteomes" id="UP001637990">
    <property type="component" value="Unassembled WGS sequence"/>
</dbReference>
<dbReference type="RefSeq" id="WP_104539978.1">
    <property type="nucleotide sequence ID" value="NZ_JBJGBS010000020.1"/>
</dbReference>
<name>A0A2S7CUY2_9XANT</name>
<dbReference type="GO" id="GO:0015288">
    <property type="term" value="F:porin activity"/>
    <property type="evidence" value="ECO:0007669"/>
    <property type="project" value="InterPro"/>
</dbReference>
<dbReference type="Proteomes" id="UP000237872">
    <property type="component" value="Unassembled WGS sequence"/>
</dbReference>
<reference evidence="4 5" key="1">
    <citation type="submission" date="2016-08" db="EMBL/GenBank/DDBJ databases">
        <authorList>
            <person name="Seilhamer J.J."/>
        </authorList>
    </citation>
    <scope>NUCLEOTIDE SEQUENCE [LARGE SCALE GENOMIC DNA]</scope>
    <source>
        <strain evidence="4 5">CFBP4690</strain>
    </source>
</reference>
<organism evidence="4 5">
    <name type="scientific">Xanthomonas codiaei</name>
    <dbReference type="NCBI Taxonomy" id="56463"/>
    <lineage>
        <taxon>Bacteria</taxon>
        <taxon>Pseudomonadati</taxon>
        <taxon>Pseudomonadota</taxon>
        <taxon>Gammaproteobacteria</taxon>
        <taxon>Lysobacterales</taxon>
        <taxon>Lysobacteraceae</taxon>
        <taxon>Xanthomonas</taxon>
    </lineage>
</organism>
<dbReference type="AlphaFoldDB" id="A0A2S7CUY2"/>
<dbReference type="InterPro" id="IPR052932">
    <property type="entry name" value="OprB_Porin"/>
</dbReference>
<dbReference type="GO" id="GO:0016020">
    <property type="term" value="C:membrane"/>
    <property type="evidence" value="ECO:0007669"/>
    <property type="project" value="InterPro"/>
</dbReference>
<feature type="signal peptide" evidence="2">
    <location>
        <begin position="1"/>
        <end position="24"/>
    </location>
</feature>
<dbReference type="InterPro" id="IPR038673">
    <property type="entry name" value="OprB_sf"/>
</dbReference>
<dbReference type="GO" id="GO:0008643">
    <property type="term" value="P:carbohydrate transport"/>
    <property type="evidence" value="ECO:0007669"/>
    <property type="project" value="InterPro"/>
</dbReference>
<dbReference type="OrthoDB" id="545475at2"/>
<evidence type="ECO:0000256" key="2">
    <source>
        <dbReference type="RuleBase" id="RU363072"/>
    </source>
</evidence>
<evidence type="ECO:0000313" key="4">
    <source>
        <dbReference type="EMBL" id="PPU65407.1"/>
    </source>
</evidence>
<proteinExistence type="inferred from homology"/>
<evidence type="ECO:0000313" key="6">
    <source>
        <dbReference type="Proteomes" id="UP001637990"/>
    </source>
</evidence>
<sequence length="432" mass="47180">MKIRHTLAALPALAASLFCAPVQAADAFDPGKHIGGDWGGARSALAEQGVEFKLAHFSQTAHNLSGGERETTAYADQFFLGGYVDLDRLWGWTGADFKLEITNRNGDLINTKAGIPTLLQAQQIFGRGPVTRLTQFSLTQRLLDDRLSLKAGRIYPSADFFALNCNFQHLSFCSGGSSNYISNNWYGDPLSAWGGVLTFSPDKRWFFRVGGYDANPQNRSTDQGLKLRTAGDDHGTLMVAEVEFKPDYGNGIDGDYRIGAVRNSNDQPRVYNQIGLPTSLSASPATLQDTDRAFYANVEQQLTSNGEGGGLRLFASLIDADDEVSTVGQVVALGAFWKGVFPARPNDRIGLAFGRNALSDRLRSAQRAYNQRLPSGAGAIEVQRYEYPIELNYNIAVSRGIEIMPSVQYIRHPGGRDVDHATLLGLQVSLNF</sequence>
<feature type="chain" id="PRO_5015375191" evidence="2">
    <location>
        <begin position="25"/>
        <end position="432"/>
    </location>
</feature>
<dbReference type="PANTHER" id="PTHR37944:SF1">
    <property type="entry name" value="PORIN B"/>
    <property type="match status" value="1"/>
</dbReference>
<keyword evidence="6" id="KW-1185">Reference proteome</keyword>
<evidence type="ECO:0000313" key="5">
    <source>
        <dbReference type="Proteomes" id="UP000237872"/>
    </source>
</evidence>
<dbReference type="Gene3D" id="2.40.160.180">
    <property type="entry name" value="Carbohydrate-selective porin OprB"/>
    <property type="match status" value="1"/>
</dbReference>
<keyword evidence="2" id="KW-0732">Signal</keyword>
<dbReference type="EMBL" id="JBJGBS010000020">
    <property type="protein sequence ID" value="MFO3704759.1"/>
    <property type="molecule type" value="Genomic_DNA"/>
</dbReference>
<gene>
    <name evidence="3" type="ORF">ACI6Q5_07165</name>
    <name evidence="4" type="ORF">XcodCFBP4690_05390</name>
</gene>
<evidence type="ECO:0000313" key="3">
    <source>
        <dbReference type="EMBL" id="MFO3704759.1"/>
    </source>
</evidence>
<dbReference type="Pfam" id="PF04966">
    <property type="entry name" value="OprB"/>
    <property type="match status" value="1"/>
</dbReference>
<reference evidence="3 6" key="2">
    <citation type="submission" date="2024-11" db="EMBL/GenBank/DDBJ databases">
        <title>Genome sequencing of Xanthomonas codiaei.</title>
        <authorList>
            <person name="Studholme D.J."/>
        </authorList>
    </citation>
    <scope>NUCLEOTIDE SEQUENCE [LARGE SCALE GENOMIC DNA]</scope>
    <source>
        <strain evidence="3 6">NCPPB 4350</strain>
    </source>
</reference>
<accession>A0A2S7CUY2</accession>
<comment type="caution">
    <text evidence="4">The sequence shown here is derived from an EMBL/GenBank/DDBJ whole genome shotgun (WGS) entry which is preliminary data.</text>
</comment>
<evidence type="ECO:0000256" key="1">
    <source>
        <dbReference type="ARBA" id="ARBA00008769"/>
    </source>
</evidence>
<protein>
    <submittedName>
        <fullName evidence="3 4">Porin</fullName>
    </submittedName>
</protein>
<dbReference type="InterPro" id="IPR007049">
    <property type="entry name" value="Carb-sel_porin_OprB"/>
</dbReference>